<evidence type="ECO:0000313" key="1">
    <source>
        <dbReference type="EMBL" id="KYF66639.1"/>
    </source>
</evidence>
<evidence type="ECO:0008006" key="3">
    <source>
        <dbReference type="Google" id="ProtNLM"/>
    </source>
</evidence>
<evidence type="ECO:0000313" key="2">
    <source>
        <dbReference type="Proteomes" id="UP000075604"/>
    </source>
</evidence>
<name>A0A150QFB4_SORCE</name>
<dbReference type="InterPro" id="IPR008979">
    <property type="entry name" value="Galactose-bd-like_sf"/>
</dbReference>
<gene>
    <name evidence="1" type="ORF">BE04_48685</name>
</gene>
<protein>
    <recommendedName>
        <fullName evidence="3">CBM11 domain-containing protein</fullName>
    </recommendedName>
</protein>
<dbReference type="Gene3D" id="2.60.120.430">
    <property type="entry name" value="Galactose-binding lectin"/>
    <property type="match status" value="1"/>
</dbReference>
<proteinExistence type="predicted"/>
<comment type="caution">
    <text evidence="1">The sequence shown here is derived from an EMBL/GenBank/DDBJ whole genome shotgun (WGS) entry which is preliminary data.</text>
</comment>
<dbReference type="Proteomes" id="UP000075604">
    <property type="component" value="Unassembled WGS sequence"/>
</dbReference>
<dbReference type="AlphaFoldDB" id="A0A150QFB4"/>
<reference evidence="1 2" key="1">
    <citation type="submission" date="2014-02" db="EMBL/GenBank/DDBJ databases">
        <title>The small core and large imbalanced accessory genome model reveals a collaborative survival strategy of Sorangium cellulosum strains in nature.</title>
        <authorList>
            <person name="Han K."/>
            <person name="Peng R."/>
            <person name="Blom J."/>
            <person name="Li Y.-Z."/>
        </authorList>
    </citation>
    <scope>NUCLEOTIDE SEQUENCE [LARGE SCALE GENOMIC DNA]</scope>
    <source>
        <strain evidence="1 2">So0157-18</strain>
    </source>
</reference>
<accession>A0A150QFB4</accession>
<dbReference type="SUPFAM" id="SSF49785">
    <property type="entry name" value="Galactose-binding domain-like"/>
    <property type="match status" value="1"/>
</dbReference>
<sequence length="201" mass="22400">MDLSLIDDMEDGDGTIISLNDAENPRRGAWFVGNDGLGTQEPGRNETFFMAAIEPPRGSSLSAAYSEADDKFTDWGALFGFRLNSNETETNPGVYDASEFRGIIFFARADSGSSTKVLVDGVDVQTWNKGGICTRCDDHFTKIVTLTPCWTQYKVAFSELKQSGWGQPFEAVDPTKVWGIQFRFGARSPYKLWIDDVAFYR</sequence>
<organism evidence="1 2">
    <name type="scientific">Sorangium cellulosum</name>
    <name type="common">Polyangium cellulosum</name>
    <dbReference type="NCBI Taxonomy" id="56"/>
    <lineage>
        <taxon>Bacteria</taxon>
        <taxon>Pseudomonadati</taxon>
        <taxon>Myxococcota</taxon>
        <taxon>Polyangia</taxon>
        <taxon>Polyangiales</taxon>
        <taxon>Polyangiaceae</taxon>
        <taxon>Sorangium</taxon>
    </lineage>
</organism>
<dbReference type="EMBL" id="JELX01000326">
    <property type="protein sequence ID" value="KYF66639.1"/>
    <property type="molecule type" value="Genomic_DNA"/>
</dbReference>